<keyword evidence="3" id="KW-1185">Reference proteome</keyword>
<accession>A0ABZ2KX78</accession>
<sequence>MAGPVDLAEADGAPSGSFVVDGGSRPTALEVNDCKDHPRIDAVCFLGHDLGVRLGLLLRQGWVGAEDFEGKVGFEEHSDGDKTRRAPQKGSPCSGQARK</sequence>
<name>A0ABZ2KX78_9BACT</name>
<evidence type="ECO:0000313" key="2">
    <source>
        <dbReference type="EMBL" id="WXB02161.1"/>
    </source>
</evidence>
<dbReference type="RefSeq" id="WP_394840497.1">
    <property type="nucleotide sequence ID" value="NZ_CP089929.1"/>
</dbReference>
<evidence type="ECO:0000313" key="3">
    <source>
        <dbReference type="Proteomes" id="UP001374803"/>
    </source>
</evidence>
<feature type="compositionally biased region" description="Basic and acidic residues" evidence="1">
    <location>
        <begin position="73"/>
        <end position="84"/>
    </location>
</feature>
<gene>
    <name evidence="2" type="ORF">LVJ94_35255</name>
</gene>
<evidence type="ECO:0000256" key="1">
    <source>
        <dbReference type="SAM" id="MobiDB-lite"/>
    </source>
</evidence>
<feature type="region of interest" description="Disordered" evidence="1">
    <location>
        <begin position="1"/>
        <end position="24"/>
    </location>
</feature>
<dbReference type="EMBL" id="CP089983">
    <property type="protein sequence ID" value="WXB02161.1"/>
    <property type="molecule type" value="Genomic_DNA"/>
</dbReference>
<protein>
    <submittedName>
        <fullName evidence="2">Uncharacterized protein</fullName>
    </submittedName>
</protein>
<organism evidence="2 3">
    <name type="scientific">Pendulispora rubella</name>
    <dbReference type="NCBI Taxonomy" id="2741070"/>
    <lineage>
        <taxon>Bacteria</taxon>
        <taxon>Pseudomonadati</taxon>
        <taxon>Myxococcota</taxon>
        <taxon>Myxococcia</taxon>
        <taxon>Myxococcales</taxon>
        <taxon>Sorangiineae</taxon>
        <taxon>Pendulisporaceae</taxon>
        <taxon>Pendulispora</taxon>
    </lineage>
</organism>
<feature type="region of interest" description="Disordered" evidence="1">
    <location>
        <begin position="73"/>
        <end position="99"/>
    </location>
</feature>
<proteinExistence type="predicted"/>
<dbReference type="Proteomes" id="UP001374803">
    <property type="component" value="Chromosome"/>
</dbReference>
<reference evidence="2" key="1">
    <citation type="submission" date="2021-12" db="EMBL/GenBank/DDBJ databases">
        <title>Discovery of the Pendulisporaceae a myxobacterial family with distinct sporulation behavior and unique specialized metabolism.</title>
        <authorList>
            <person name="Garcia R."/>
            <person name="Popoff A."/>
            <person name="Bader C.D."/>
            <person name="Loehr J."/>
            <person name="Walesch S."/>
            <person name="Walt C."/>
            <person name="Boldt J."/>
            <person name="Bunk B."/>
            <person name="Haeckl F.J.F.P.J."/>
            <person name="Gunesch A.P."/>
            <person name="Birkelbach J."/>
            <person name="Nuebel U."/>
            <person name="Pietschmann T."/>
            <person name="Bach T."/>
            <person name="Mueller R."/>
        </authorList>
    </citation>
    <scope>NUCLEOTIDE SEQUENCE</scope>
    <source>
        <strain evidence="2">MSr11367</strain>
    </source>
</reference>